<name>A0A6A6TVG4_9PEZI</name>
<dbReference type="AlphaFoldDB" id="A0A6A6TVG4"/>
<evidence type="ECO:0000313" key="2">
    <source>
        <dbReference type="EMBL" id="KAF2664069.1"/>
    </source>
</evidence>
<organism evidence="2 3">
    <name type="scientific">Microthyrium microscopicum</name>
    <dbReference type="NCBI Taxonomy" id="703497"/>
    <lineage>
        <taxon>Eukaryota</taxon>
        <taxon>Fungi</taxon>
        <taxon>Dikarya</taxon>
        <taxon>Ascomycota</taxon>
        <taxon>Pezizomycotina</taxon>
        <taxon>Dothideomycetes</taxon>
        <taxon>Dothideomycetes incertae sedis</taxon>
        <taxon>Microthyriales</taxon>
        <taxon>Microthyriaceae</taxon>
        <taxon>Microthyrium</taxon>
    </lineage>
</organism>
<feature type="transmembrane region" description="Helical" evidence="1">
    <location>
        <begin position="44"/>
        <end position="63"/>
    </location>
</feature>
<dbReference type="Proteomes" id="UP000799302">
    <property type="component" value="Unassembled WGS sequence"/>
</dbReference>
<keyword evidence="1" id="KW-0812">Transmembrane</keyword>
<sequence>MLLDSDAGGWFLSRWSWRDRRWYRFKSAVVGVNVEIFERYLGQLLWSLCGLFMFCATFGYVVCDKVLIEWDAGLDRVAVWP</sequence>
<gene>
    <name evidence="2" type="ORF">BT63DRAFT_429605</name>
</gene>
<keyword evidence="3" id="KW-1185">Reference proteome</keyword>
<keyword evidence="1" id="KW-1133">Transmembrane helix</keyword>
<accession>A0A6A6TVG4</accession>
<evidence type="ECO:0000313" key="3">
    <source>
        <dbReference type="Proteomes" id="UP000799302"/>
    </source>
</evidence>
<protein>
    <submittedName>
        <fullName evidence="2">Uncharacterized protein</fullName>
    </submittedName>
</protein>
<dbReference type="EMBL" id="MU004243">
    <property type="protein sequence ID" value="KAF2664069.1"/>
    <property type="molecule type" value="Genomic_DNA"/>
</dbReference>
<reference evidence="2" key="1">
    <citation type="journal article" date="2020" name="Stud. Mycol.">
        <title>101 Dothideomycetes genomes: a test case for predicting lifestyles and emergence of pathogens.</title>
        <authorList>
            <person name="Haridas S."/>
            <person name="Albert R."/>
            <person name="Binder M."/>
            <person name="Bloem J."/>
            <person name="Labutti K."/>
            <person name="Salamov A."/>
            <person name="Andreopoulos B."/>
            <person name="Baker S."/>
            <person name="Barry K."/>
            <person name="Bills G."/>
            <person name="Bluhm B."/>
            <person name="Cannon C."/>
            <person name="Castanera R."/>
            <person name="Culley D."/>
            <person name="Daum C."/>
            <person name="Ezra D."/>
            <person name="Gonzalez J."/>
            <person name="Henrissat B."/>
            <person name="Kuo A."/>
            <person name="Liang C."/>
            <person name="Lipzen A."/>
            <person name="Lutzoni F."/>
            <person name="Magnuson J."/>
            <person name="Mondo S."/>
            <person name="Nolan M."/>
            <person name="Ohm R."/>
            <person name="Pangilinan J."/>
            <person name="Park H.-J."/>
            <person name="Ramirez L."/>
            <person name="Alfaro M."/>
            <person name="Sun H."/>
            <person name="Tritt A."/>
            <person name="Yoshinaga Y."/>
            <person name="Zwiers L.-H."/>
            <person name="Turgeon B."/>
            <person name="Goodwin S."/>
            <person name="Spatafora J."/>
            <person name="Crous P."/>
            <person name="Grigoriev I."/>
        </authorList>
    </citation>
    <scope>NUCLEOTIDE SEQUENCE</scope>
    <source>
        <strain evidence="2">CBS 115976</strain>
    </source>
</reference>
<evidence type="ECO:0000256" key="1">
    <source>
        <dbReference type="SAM" id="Phobius"/>
    </source>
</evidence>
<proteinExistence type="predicted"/>
<keyword evidence="1" id="KW-0472">Membrane</keyword>